<accession>A0A6A1UZW7</accession>
<feature type="domain" description="SS18 N-terminal" evidence="3">
    <location>
        <begin position="20"/>
        <end position="55"/>
    </location>
</feature>
<sequence>MQQSPQMLNGAPSIPPIINVTTEQIQKYLDENKDLILAIIENQNQGKFAECAPLQIHCEVHEFTIFFTSYGRYQAQLQQNLTFLARIADTQPQAPTMLSQMPSQSATQQGLVMQRPQAPMSQQQQGPFMPKLPFQLNDQQLKKQSVYLQQQQLLKGQMGVRPGGTSDMYHATHSGLGNTSFGIGSKQDSSEASAGDFLGKLGSRYNSTEQ</sequence>
<evidence type="ECO:0000256" key="1">
    <source>
        <dbReference type="ARBA" id="ARBA00007945"/>
    </source>
</evidence>
<evidence type="ECO:0000313" key="5">
    <source>
        <dbReference type="Proteomes" id="UP000516437"/>
    </source>
</evidence>
<proteinExistence type="inferred from homology"/>
<evidence type="ECO:0000313" key="4">
    <source>
        <dbReference type="EMBL" id="KAB1205187.1"/>
    </source>
</evidence>
<reference evidence="4 5" key="1">
    <citation type="journal article" date="2019" name="Plant Biotechnol. J.">
        <title>The red bayberry genome and genetic basis of sex determination.</title>
        <authorList>
            <person name="Jia H.M."/>
            <person name="Jia H.J."/>
            <person name="Cai Q.L."/>
            <person name="Wang Y."/>
            <person name="Zhao H.B."/>
            <person name="Yang W.F."/>
            <person name="Wang G.Y."/>
            <person name="Li Y.H."/>
            <person name="Zhan D.L."/>
            <person name="Shen Y.T."/>
            <person name="Niu Q.F."/>
            <person name="Chang L."/>
            <person name="Qiu J."/>
            <person name="Zhao L."/>
            <person name="Xie H.B."/>
            <person name="Fu W.Y."/>
            <person name="Jin J."/>
            <person name="Li X.W."/>
            <person name="Jiao Y."/>
            <person name="Zhou C.C."/>
            <person name="Tu T."/>
            <person name="Chai C.Y."/>
            <person name="Gao J.L."/>
            <person name="Fan L.J."/>
            <person name="van de Weg E."/>
            <person name="Wang J.Y."/>
            <person name="Gao Z.S."/>
        </authorList>
    </citation>
    <scope>NUCLEOTIDE SEQUENCE [LARGE SCALE GENOMIC DNA]</scope>
    <source>
        <tissue evidence="4">Leaves</tissue>
    </source>
</reference>
<protein>
    <submittedName>
        <fullName evidence="4">GRF1-interacting factor 2</fullName>
    </submittedName>
</protein>
<gene>
    <name evidence="4" type="ORF">CJ030_MR7G021985</name>
</gene>
<evidence type="ECO:0000256" key="2">
    <source>
        <dbReference type="SAM" id="MobiDB-lite"/>
    </source>
</evidence>
<comment type="caution">
    <text evidence="4">The sequence shown here is derived from an EMBL/GenBank/DDBJ whole genome shotgun (WGS) entry which is preliminary data.</text>
</comment>
<organism evidence="4 5">
    <name type="scientific">Morella rubra</name>
    <name type="common">Chinese bayberry</name>
    <dbReference type="NCBI Taxonomy" id="262757"/>
    <lineage>
        <taxon>Eukaryota</taxon>
        <taxon>Viridiplantae</taxon>
        <taxon>Streptophyta</taxon>
        <taxon>Embryophyta</taxon>
        <taxon>Tracheophyta</taxon>
        <taxon>Spermatophyta</taxon>
        <taxon>Magnoliopsida</taxon>
        <taxon>eudicotyledons</taxon>
        <taxon>Gunneridae</taxon>
        <taxon>Pentapetalae</taxon>
        <taxon>rosids</taxon>
        <taxon>fabids</taxon>
        <taxon>Fagales</taxon>
        <taxon>Myricaceae</taxon>
        <taxon>Morella</taxon>
    </lineage>
</organism>
<dbReference type="AlphaFoldDB" id="A0A6A1UZW7"/>
<dbReference type="InterPro" id="IPR007726">
    <property type="entry name" value="SS18_N"/>
</dbReference>
<dbReference type="Proteomes" id="UP000516437">
    <property type="component" value="Chromosome 7"/>
</dbReference>
<comment type="similarity">
    <text evidence="1">Belongs to the SS18 family.</text>
</comment>
<dbReference type="Pfam" id="PF05030">
    <property type="entry name" value="SSXT"/>
    <property type="match status" value="1"/>
</dbReference>
<dbReference type="OrthoDB" id="10265171at2759"/>
<dbReference type="EMBL" id="RXIC02000025">
    <property type="protein sequence ID" value="KAB1205187.1"/>
    <property type="molecule type" value="Genomic_DNA"/>
</dbReference>
<name>A0A6A1UZW7_9ROSI</name>
<feature type="compositionally biased region" description="Polar residues" evidence="2">
    <location>
        <begin position="180"/>
        <end position="192"/>
    </location>
</feature>
<keyword evidence="5" id="KW-1185">Reference proteome</keyword>
<evidence type="ECO:0000259" key="3">
    <source>
        <dbReference type="Pfam" id="PF05030"/>
    </source>
</evidence>
<feature type="region of interest" description="Disordered" evidence="2">
    <location>
        <begin position="180"/>
        <end position="210"/>
    </location>
</feature>